<dbReference type="Gene3D" id="3.40.50.300">
    <property type="entry name" value="P-loop containing nucleotide triphosphate hydrolases"/>
    <property type="match status" value="3"/>
</dbReference>
<dbReference type="InterPro" id="IPR024156">
    <property type="entry name" value="Small_GTPase_ARF"/>
</dbReference>
<evidence type="ECO:0000256" key="3">
    <source>
        <dbReference type="PIRSR" id="PIRSR606689-1"/>
    </source>
</evidence>
<proteinExistence type="predicted"/>
<dbReference type="PROSITE" id="PS51417">
    <property type="entry name" value="ARF"/>
    <property type="match status" value="1"/>
</dbReference>
<keyword evidence="2 3" id="KW-0342">GTP-binding</keyword>
<evidence type="ECO:0008006" key="7">
    <source>
        <dbReference type="Google" id="ProtNLM"/>
    </source>
</evidence>
<dbReference type="SMART" id="SM00178">
    <property type="entry name" value="SAR"/>
    <property type="match status" value="1"/>
</dbReference>
<gene>
    <name evidence="5" type="ORF">JBS370_LOCUS4088</name>
    <name evidence="4" type="ORF">ZHD862_LOCUS12430</name>
</gene>
<dbReference type="EMBL" id="CAJNOT010000489">
    <property type="protein sequence ID" value="CAF0999142.1"/>
    <property type="molecule type" value="Genomic_DNA"/>
</dbReference>
<dbReference type="Pfam" id="PF00025">
    <property type="entry name" value="Arf"/>
    <property type="match status" value="2"/>
</dbReference>
<evidence type="ECO:0000256" key="2">
    <source>
        <dbReference type="ARBA" id="ARBA00023134"/>
    </source>
</evidence>
<reference evidence="5" key="1">
    <citation type="submission" date="2021-02" db="EMBL/GenBank/DDBJ databases">
        <authorList>
            <person name="Nowell W R."/>
        </authorList>
    </citation>
    <scope>NUCLEOTIDE SEQUENCE</scope>
</reference>
<evidence type="ECO:0000313" key="5">
    <source>
        <dbReference type="EMBL" id="CAF3606974.1"/>
    </source>
</evidence>
<dbReference type="GO" id="GO:0005525">
    <property type="term" value="F:GTP binding"/>
    <property type="evidence" value="ECO:0007669"/>
    <property type="project" value="UniProtKB-KW"/>
</dbReference>
<dbReference type="EMBL" id="CAJOBD010000185">
    <property type="protein sequence ID" value="CAF3606974.1"/>
    <property type="molecule type" value="Genomic_DNA"/>
</dbReference>
<dbReference type="InterPro" id="IPR027417">
    <property type="entry name" value="P-loop_NTPase"/>
</dbReference>
<dbReference type="PANTHER" id="PTHR11711">
    <property type="entry name" value="ADP RIBOSYLATION FACTOR-RELATED"/>
    <property type="match status" value="1"/>
</dbReference>
<sequence length="223" mass="25317">MGLSLKKLSSYFSQHNEVCILMFGLDAAGKRTMLYISKLAEVITTIPTIGLNIETVSAVVFVVDSNDRDRIDEACNELHEMANEELLKNLSILIFANKQDLPNALTFDEIKEKLNLPKLDEMKSKWYLQPSIAITSAVIFVVDSNGRNRIDEACDELYLMTNYELLENLPILIFANKQDLPNALTFDEIKEKLNLPKLDEMNSKWYLQPSIAIVGESIHEGFE</sequence>
<evidence type="ECO:0000313" key="6">
    <source>
        <dbReference type="Proteomes" id="UP000663836"/>
    </source>
</evidence>
<organism evidence="5 6">
    <name type="scientific">Rotaria sordida</name>
    <dbReference type="NCBI Taxonomy" id="392033"/>
    <lineage>
        <taxon>Eukaryota</taxon>
        <taxon>Metazoa</taxon>
        <taxon>Spiralia</taxon>
        <taxon>Gnathifera</taxon>
        <taxon>Rotifera</taxon>
        <taxon>Eurotatoria</taxon>
        <taxon>Bdelloidea</taxon>
        <taxon>Philodinida</taxon>
        <taxon>Philodinidae</taxon>
        <taxon>Rotaria</taxon>
    </lineage>
</organism>
<name>A0A818NHW7_9BILA</name>
<evidence type="ECO:0000256" key="1">
    <source>
        <dbReference type="ARBA" id="ARBA00022741"/>
    </source>
</evidence>
<dbReference type="Proteomes" id="UP000663836">
    <property type="component" value="Unassembled WGS sequence"/>
</dbReference>
<evidence type="ECO:0000313" key="4">
    <source>
        <dbReference type="EMBL" id="CAF0999142.1"/>
    </source>
</evidence>
<keyword evidence="1 3" id="KW-0547">Nucleotide-binding</keyword>
<dbReference type="Proteomes" id="UP000663864">
    <property type="component" value="Unassembled WGS sequence"/>
</dbReference>
<dbReference type="CDD" id="cd00878">
    <property type="entry name" value="Arf_Arl"/>
    <property type="match status" value="1"/>
</dbReference>
<protein>
    <recommendedName>
        <fullName evidence="7">ADP-ribosylation factor</fullName>
    </recommendedName>
</protein>
<accession>A0A818NHW7</accession>
<comment type="caution">
    <text evidence="5">The sequence shown here is derived from an EMBL/GenBank/DDBJ whole genome shotgun (WGS) entry which is preliminary data.</text>
</comment>
<dbReference type="GO" id="GO:0003924">
    <property type="term" value="F:GTPase activity"/>
    <property type="evidence" value="ECO:0007669"/>
    <property type="project" value="InterPro"/>
</dbReference>
<dbReference type="SUPFAM" id="SSF52540">
    <property type="entry name" value="P-loop containing nucleoside triphosphate hydrolases"/>
    <property type="match status" value="2"/>
</dbReference>
<dbReference type="AlphaFoldDB" id="A0A818NHW7"/>
<feature type="binding site" evidence="3">
    <location>
        <begin position="97"/>
        <end position="100"/>
    </location>
    <ligand>
        <name>GTP</name>
        <dbReference type="ChEBI" id="CHEBI:37565"/>
    </ligand>
</feature>
<dbReference type="InterPro" id="IPR006689">
    <property type="entry name" value="Small_GTPase_ARF/SAR"/>
</dbReference>
<dbReference type="SMART" id="SM00177">
    <property type="entry name" value="ARF"/>
    <property type="match status" value="1"/>
</dbReference>